<organism evidence="1 2">
    <name type="scientific">Coemansia furcata</name>
    <dbReference type="NCBI Taxonomy" id="417177"/>
    <lineage>
        <taxon>Eukaryota</taxon>
        <taxon>Fungi</taxon>
        <taxon>Fungi incertae sedis</taxon>
        <taxon>Zoopagomycota</taxon>
        <taxon>Kickxellomycotina</taxon>
        <taxon>Kickxellomycetes</taxon>
        <taxon>Kickxellales</taxon>
        <taxon>Kickxellaceae</taxon>
        <taxon>Coemansia</taxon>
    </lineage>
</organism>
<dbReference type="Proteomes" id="UP001140096">
    <property type="component" value="Unassembled WGS sequence"/>
</dbReference>
<evidence type="ECO:0000313" key="2">
    <source>
        <dbReference type="Proteomes" id="UP001140096"/>
    </source>
</evidence>
<dbReference type="EMBL" id="JANBUP010002321">
    <property type="protein sequence ID" value="KAJ2800867.1"/>
    <property type="molecule type" value="Genomic_DNA"/>
</dbReference>
<accession>A0ACC1L3R8</accession>
<gene>
    <name evidence="1" type="ORF">H4S07_005075</name>
</gene>
<evidence type="ECO:0000313" key="1">
    <source>
        <dbReference type="EMBL" id="KAJ2800867.1"/>
    </source>
</evidence>
<protein>
    <submittedName>
        <fullName evidence="1">Uncharacterized protein</fullName>
    </submittedName>
</protein>
<comment type="caution">
    <text evidence="1">The sequence shown here is derived from an EMBL/GenBank/DDBJ whole genome shotgun (WGS) entry which is preliminary data.</text>
</comment>
<reference evidence="1" key="1">
    <citation type="submission" date="2022-07" db="EMBL/GenBank/DDBJ databases">
        <title>Phylogenomic reconstructions and comparative analyses of Kickxellomycotina fungi.</title>
        <authorList>
            <person name="Reynolds N.K."/>
            <person name="Stajich J.E."/>
            <person name="Barry K."/>
            <person name="Grigoriev I.V."/>
            <person name="Crous P."/>
            <person name="Smith M.E."/>
        </authorList>
    </citation>
    <scope>NUCLEOTIDE SEQUENCE</scope>
    <source>
        <strain evidence="1">CBS 102833</strain>
    </source>
</reference>
<proteinExistence type="predicted"/>
<sequence>MYQQQGGVGSTPQGASAAVNAGERFVEQYYSGFAKSSGKYYQATSKVMWNGNAFTGEQFKATILPELQRQLSHFEVMGFDCHALAPNGPTLITVSGLVKMEGRERFSQTFVIERSGSLTYIQSDCFRIV</sequence>
<keyword evidence="2" id="KW-1185">Reference proteome</keyword>
<name>A0ACC1L3R8_9FUNG</name>